<dbReference type="RefSeq" id="WP_387404096.1">
    <property type="nucleotide sequence ID" value="NZ_JBIAQY010000004.1"/>
</dbReference>
<evidence type="ECO:0000313" key="3">
    <source>
        <dbReference type="EMBL" id="MFF3569301.1"/>
    </source>
</evidence>
<dbReference type="Proteomes" id="UP001601992">
    <property type="component" value="Unassembled WGS sequence"/>
</dbReference>
<sequence length="147" mass="16198">MVVEKNGNEVDLHALIADAPTAVLATIKKDGRPQLSPVNQFYDRKAGIIYVSIAEGRAKTANLRRDPRASIEAASPDGWAWATAEGTAELTEPATSPDDTVVDQLVAYFRAAAGEHPDWNEYRSVMVAERRVLMKLHVERIYGTKVH</sequence>
<comment type="caution">
    <text evidence="3">The sequence shown here is derived from an EMBL/GenBank/DDBJ whole genome shotgun (WGS) entry which is preliminary data.</text>
</comment>
<dbReference type="Pfam" id="PF01243">
    <property type="entry name" value="PNPOx_N"/>
    <property type="match status" value="1"/>
</dbReference>
<organism evidence="3 4">
    <name type="scientific">Nocardia jiangxiensis</name>
    <dbReference type="NCBI Taxonomy" id="282685"/>
    <lineage>
        <taxon>Bacteria</taxon>
        <taxon>Bacillati</taxon>
        <taxon>Actinomycetota</taxon>
        <taxon>Actinomycetes</taxon>
        <taxon>Mycobacteriales</taxon>
        <taxon>Nocardiaceae</taxon>
        <taxon>Nocardia</taxon>
    </lineage>
</organism>
<gene>
    <name evidence="3" type="ORF">ACFYXQ_16145</name>
</gene>
<feature type="domain" description="Pyridoxamine 5'-phosphate oxidase N-terminal" evidence="2">
    <location>
        <begin position="13"/>
        <end position="144"/>
    </location>
</feature>
<evidence type="ECO:0000313" key="4">
    <source>
        <dbReference type="Proteomes" id="UP001601992"/>
    </source>
</evidence>
<keyword evidence="4" id="KW-1185">Reference proteome</keyword>
<dbReference type="EC" id="1.-.-.-" evidence="3"/>
<evidence type="ECO:0000259" key="2">
    <source>
        <dbReference type="Pfam" id="PF01243"/>
    </source>
</evidence>
<dbReference type="SUPFAM" id="SSF50475">
    <property type="entry name" value="FMN-binding split barrel"/>
    <property type="match status" value="1"/>
</dbReference>
<protein>
    <submittedName>
        <fullName evidence="3">PPOX class F420-dependent oxidoreductase</fullName>
        <ecNumber evidence="3">1.-.-.-</ecNumber>
    </submittedName>
</protein>
<accession>A0ABW6S2B4</accession>
<dbReference type="InterPro" id="IPR012349">
    <property type="entry name" value="Split_barrel_FMN-bd"/>
</dbReference>
<dbReference type="Gene3D" id="2.30.110.10">
    <property type="entry name" value="Electron Transport, Fmn-binding Protein, Chain A"/>
    <property type="match status" value="1"/>
</dbReference>
<reference evidence="3 4" key="1">
    <citation type="submission" date="2024-10" db="EMBL/GenBank/DDBJ databases">
        <title>The Natural Products Discovery Center: Release of the First 8490 Sequenced Strains for Exploring Actinobacteria Biosynthetic Diversity.</title>
        <authorList>
            <person name="Kalkreuter E."/>
            <person name="Kautsar S.A."/>
            <person name="Yang D."/>
            <person name="Bader C.D."/>
            <person name="Teijaro C.N."/>
            <person name="Fluegel L."/>
            <person name="Davis C.M."/>
            <person name="Simpson J.R."/>
            <person name="Lauterbach L."/>
            <person name="Steele A.D."/>
            <person name="Gui C."/>
            <person name="Meng S."/>
            <person name="Li G."/>
            <person name="Viehrig K."/>
            <person name="Ye F."/>
            <person name="Su P."/>
            <person name="Kiefer A.F."/>
            <person name="Nichols A."/>
            <person name="Cepeda A.J."/>
            <person name="Yan W."/>
            <person name="Fan B."/>
            <person name="Jiang Y."/>
            <person name="Adhikari A."/>
            <person name="Zheng C.-J."/>
            <person name="Schuster L."/>
            <person name="Cowan T.M."/>
            <person name="Smanski M.J."/>
            <person name="Chevrette M.G."/>
            <person name="De Carvalho L.P.S."/>
            <person name="Shen B."/>
        </authorList>
    </citation>
    <scope>NUCLEOTIDE SEQUENCE [LARGE SCALE GENOMIC DNA]</scope>
    <source>
        <strain evidence="3 4">NPDC002593</strain>
    </source>
</reference>
<dbReference type="PANTHER" id="PTHR35176:SF2">
    <property type="entry name" value="F420H(2)-DEPENDENT REDUCTASE RV1155"/>
    <property type="match status" value="1"/>
</dbReference>
<evidence type="ECO:0000256" key="1">
    <source>
        <dbReference type="ARBA" id="ARBA00023002"/>
    </source>
</evidence>
<dbReference type="EMBL" id="JBIAQY010000004">
    <property type="protein sequence ID" value="MFF3569301.1"/>
    <property type="molecule type" value="Genomic_DNA"/>
</dbReference>
<dbReference type="InterPro" id="IPR011576">
    <property type="entry name" value="Pyridox_Oxase_N"/>
</dbReference>
<name>A0ABW6S2B4_9NOCA</name>
<keyword evidence="1 3" id="KW-0560">Oxidoreductase</keyword>
<dbReference type="PANTHER" id="PTHR35176">
    <property type="entry name" value="HEME OXYGENASE HI_0854-RELATED"/>
    <property type="match status" value="1"/>
</dbReference>
<dbReference type="NCBIfam" id="TIGR03618">
    <property type="entry name" value="Rv1155_F420"/>
    <property type="match status" value="1"/>
</dbReference>
<dbReference type="GO" id="GO:0016491">
    <property type="term" value="F:oxidoreductase activity"/>
    <property type="evidence" value="ECO:0007669"/>
    <property type="project" value="UniProtKB-KW"/>
</dbReference>
<proteinExistence type="predicted"/>
<dbReference type="InterPro" id="IPR052019">
    <property type="entry name" value="F420H2_bilvrd_red/Heme_oxyg"/>
</dbReference>
<dbReference type="InterPro" id="IPR019920">
    <property type="entry name" value="F420-binding_dom_put"/>
</dbReference>